<accession>T1JWR6</accession>
<dbReference type="AlphaFoldDB" id="T1JWR6"/>
<dbReference type="Proteomes" id="UP000015104">
    <property type="component" value="Unassembled WGS sequence"/>
</dbReference>
<reference evidence="1" key="2">
    <citation type="submission" date="2015-06" db="UniProtKB">
        <authorList>
            <consortium name="EnsemblMetazoa"/>
        </authorList>
    </citation>
    <scope>IDENTIFICATION</scope>
</reference>
<protein>
    <submittedName>
        <fullName evidence="1">Uncharacterized protein</fullName>
    </submittedName>
</protein>
<proteinExistence type="predicted"/>
<dbReference type="HOGENOM" id="CLU_2999027_0_0_1"/>
<dbReference type="EnsemblMetazoa" id="tetur02g09220.1">
    <property type="protein sequence ID" value="tetur02g09220.1"/>
    <property type="gene ID" value="tetur02g09220"/>
</dbReference>
<evidence type="ECO:0000313" key="2">
    <source>
        <dbReference type="Proteomes" id="UP000015104"/>
    </source>
</evidence>
<evidence type="ECO:0000313" key="1">
    <source>
        <dbReference type="EnsemblMetazoa" id="tetur02g09220.1"/>
    </source>
</evidence>
<keyword evidence="2" id="KW-1185">Reference proteome</keyword>
<dbReference type="EMBL" id="CAEY01000813">
    <property type="status" value="NOT_ANNOTATED_CDS"/>
    <property type="molecule type" value="Genomic_DNA"/>
</dbReference>
<organism evidence="1 2">
    <name type="scientific">Tetranychus urticae</name>
    <name type="common">Two-spotted spider mite</name>
    <dbReference type="NCBI Taxonomy" id="32264"/>
    <lineage>
        <taxon>Eukaryota</taxon>
        <taxon>Metazoa</taxon>
        <taxon>Ecdysozoa</taxon>
        <taxon>Arthropoda</taxon>
        <taxon>Chelicerata</taxon>
        <taxon>Arachnida</taxon>
        <taxon>Acari</taxon>
        <taxon>Acariformes</taxon>
        <taxon>Trombidiformes</taxon>
        <taxon>Prostigmata</taxon>
        <taxon>Eleutherengona</taxon>
        <taxon>Raphignathae</taxon>
        <taxon>Tetranychoidea</taxon>
        <taxon>Tetranychidae</taxon>
        <taxon>Tetranychus</taxon>
    </lineage>
</organism>
<reference evidence="2" key="1">
    <citation type="submission" date="2011-08" db="EMBL/GenBank/DDBJ databases">
        <authorList>
            <person name="Rombauts S."/>
        </authorList>
    </citation>
    <scope>NUCLEOTIDE SEQUENCE</scope>
    <source>
        <strain evidence="2">London</strain>
    </source>
</reference>
<sequence length="57" mass="6455">MGLFALLYDGLKYKKLITVKFKVTVMVDLAETLSCGPDLPQLRSIRATEVQQKKAKR</sequence>
<name>T1JWR6_TETUR</name>